<keyword evidence="3" id="KW-1185">Reference proteome</keyword>
<evidence type="ECO:0000313" key="2">
    <source>
        <dbReference type="EMBL" id="ERH25400.1"/>
    </source>
</evidence>
<evidence type="ECO:0000256" key="1">
    <source>
        <dbReference type="SAM" id="MobiDB-lite"/>
    </source>
</evidence>
<comment type="caution">
    <text evidence="2">The sequence shown here is derived from an EMBL/GenBank/DDBJ whole genome shotgun (WGS) entry which is preliminary data.</text>
</comment>
<protein>
    <submittedName>
        <fullName evidence="2">Uncharacterized protein</fullName>
    </submittedName>
</protein>
<dbReference type="HOGENOM" id="CLU_1269210_0_0_11"/>
<reference evidence="2 3" key="1">
    <citation type="submission" date="2013-08" db="EMBL/GenBank/DDBJ databases">
        <authorList>
            <person name="Weinstock G."/>
            <person name="Sodergren E."/>
            <person name="Wylie T."/>
            <person name="Fulton L."/>
            <person name="Fulton R."/>
            <person name="Fronick C."/>
            <person name="O'Laughlin M."/>
            <person name="Godfrey J."/>
            <person name="Miner T."/>
            <person name="Herter B."/>
            <person name="Appelbaum E."/>
            <person name="Cordes M."/>
            <person name="Lek S."/>
            <person name="Wollam A."/>
            <person name="Pepin K.H."/>
            <person name="Palsikar V.B."/>
            <person name="Mitreva M."/>
            <person name="Wilson R.K."/>
        </authorList>
    </citation>
    <scope>NUCLEOTIDE SEQUENCE [LARGE SCALE GENOMIC DNA]</scope>
    <source>
        <strain evidence="2 3">F0542</strain>
    </source>
</reference>
<organism evidence="2 3">
    <name type="scientific">Actinomyces johnsonii F0542</name>
    <dbReference type="NCBI Taxonomy" id="1321818"/>
    <lineage>
        <taxon>Bacteria</taxon>
        <taxon>Bacillati</taxon>
        <taxon>Actinomycetota</taxon>
        <taxon>Actinomycetes</taxon>
        <taxon>Actinomycetales</taxon>
        <taxon>Actinomycetaceae</taxon>
        <taxon>Actinomyces</taxon>
    </lineage>
</organism>
<dbReference type="Proteomes" id="UP000016536">
    <property type="component" value="Unassembled WGS sequence"/>
</dbReference>
<dbReference type="EMBL" id="AWSE01000022">
    <property type="protein sequence ID" value="ERH25400.1"/>
    <property type="molecule type" value="Genomic_DNA"/>
</dbReference>
<gene>
    <name evidence="2" type="ORF">HMPREF1979_00509</name>
</gene>
<evidence type="ECO:0000313" key="3">
    <source>
        <dbReference type="Proteomes" id="UP000016536"/>
    </source>
</evidence>
<name>U1QCA8_9ACTO</name>
<dbReference type="AlphaFoldDB" id="U1QCA8"/>
<sequence length="218" mass="21657">MSAPGTGILLALSGDDADILRTLSQPGSGLCVVRRCADLPELLSAGMAGLASFALLDTGFDEIDRTVLDRLARAGLNGLLLVEGHEEERWSSAGWPVLRRDAAPGSICSAMQGIARRGVSDAGVSPTGSSAEAGTVPGAVADAAPGAVTGAEAAGDDWLSAATPASADGDSAANAANAANAAQEIAWFEELWRQSQGPDGDGTPSVRAAAAPGPPSPA</sequence>
<feature type="region of interest" description="Disordered" evidence="1">
    <location>
        <begin position="191"/>
        <end position="218"/>
    </location>
</feature>
<feature type="non-terminal residue" evidence="2">
    <location>
        <position position="218"/>
    </location>
</feature>
<proteinExistence type="predicted"/>
<accession>U1QCA8</accession>